<feature type="compositionally biased region" description="Low complexity" evidence="1">
    <location>
        <begin position="2188"/>
        <end position="2198"/>
    </location>
</feature>
<feature type="compositionally biased region" description="Basic and acidic residues" evidence="1">
    <location>
        <begin position="2058"/>
        <end position="2067"/>
    </location>
</feature>
<feature type="compositionally biased region" description="Basic and acidic residues" evidence="1">
    <location>
        <begin position="1836"/>
        <end position="1848"/>
    </location>
</feature>
<protein>
    <submittedName>
        <fullName evidence="2">Uncharacterized protein</fullName>
    </submittedName>
</protein>
<feature type="region of interest" description="Disordered" evidence="1">
    <location>
        <begin position="254"/>
        <end position="274"/>
    </location>
</feature>
<dbReference type="PANTHER" id="PTHR47315">
    <property type="entry name" value="FIBROUS SHEATH INTERACTING PROTEIN 2"/>
    <property type="match status" value="1"/>
</dbReference>
<dbReference type="Proteomes" id="UP001159427">
    <property type="component" value="Unassembled WGS sequence"/>
</dbReference>
<feature type="compositionally biased region" description="Polar residues" evidence="1">
    <location>
        <begin position="1936"/>
        <end position="1950"/>
    </location>
</feature>
<feature type="compositionally biased region" description="Low complexity" evidence="1">
    <location>
        <begin position="2219"/>
        <end position="2235"/>
    </location>
</feature>
<reference evidence="2 3" key="1">
    <citation type="submission" date="2022-05" db="EMBL/GenBank/DDBJ databases">
        <authorList>
            <consortium name="Genoscope - CEA"/>
            <person name="William W."/>
        </authorList>
    </citation>
    <scope>NUCLEOTIDE SEQUENCE [LARGE SCALE GENOMIC DNA]</scope>
</reference>
<dbReference type="PANTHER" id="PTHR47315:SF3">
    <property type="entry name" value="FIBROUS SHEATH-INTERACTING PROTEIN 2-LIKE"/>
    <property type="match status" value="1"/>
</dbReference>
<feature type="region of interest" description="Disordered" evidence="1">
    <location>
        <begin position="1868"/>
        <end position="1904"/>
    </location>
</feature>
<feature type="region of interest" description="Disordered" evidence="1">
    <location>
        <begin position="2050"/>
        <end position="2078"/>
    </location>
</feature>
<feature type="region of interest" description="Disordered" evidence="1">
    <location>
        <begin position="368"/>
        <end position="399"/>
    </location>
</feature>
<feature type="region of interest" description="Disordered" evidence="1">
    <location>
        <begin position="1818"/>
        <end position="1848"/>
    </location>
</feature>
<name>A0ABN8MUK8_9CNID</name>
<organism evidence="2 3">
    <name type="scientific">Porites evermanni</name>
    <dbReference type="NCBI Taxonomy" id="104178"/>
    <lineage>
        <taxon>Eukaryota</taxon>
        <taxon>Metazoa</taxon>
        <taxon>Cnidaria</taxon>
        <taxon>Anthozoa</taxon>
        <taxon>Hexacorallia</taxon>
        <taxon>Scleractinia</taxon>
        <taxon>Fungiina</taxon>
        <taxon>Poritidae</taxon>
        <taxon>Porites</taxon>
    </lineage>
</organism>
<feature type="region of interest" description="Disordered" evidence="1">
    <location>
        <begin position="2185"/>
        <end position="2266"/>
    </location>
</feature>
<feature type="region of interest" description="Disordered" evidence="1">
    <location>
        <begin position="1644"/>
        <end position="1724"/>
    </location>
</feature>
<dbReference type="InterPro" id="IPR038891">
    <property type="entry name" value="FSIP2"/>
</dbReference>
<feature type="compositionally biased region" description="Low complexity" evidence="1">
    <location>
        <begin position="1508"/>
        <end position="1518"/>
    </location>
</feature>
<evidence type="ECO:0000313" key="2">
    <source>
        <dbReference type="EMBL" id="CAH3033350.1"/>
    </source>
</evidence>
<feature type="region of interest" description="Disordered" evidence="1">
    <location>
        <begin position="210"/>
        <end position="238"/>
    </location>
</feature>
<accession>A0ABN8MUK8</accession>
<feature type="compositionally biased region" description="Polar residues" evidence="1">
    <location>
        <begin position="1656"/>
        <end position="1674"/>
    </location>
</feature>
<feature type="compositionally biased region" description="Polar residues" evidence="1">
    <location>
        <begin position="1519"/>
        <end position="1530"/>
    </location>
</feature>
<comment type="caution">
    <text evidence="2">The sequence shown here is derived from an EMBL/GenBank/DDBJ whole genome shotgun (WGS) entry which is preliminary data.</text>
</comment>
<sequence length="2266" mass="251482">MDAMAYMFSVARENSSSVLEFKPECIMEEDLMSLSSKFPLIPGSQRSIAFCTTMLSQKLREMPSDADFDLTDPYNTLPRYNVLHDPHLKEYFQSPTMRKRLIEKGFITPSGLVKCTLLEFNMFRQWIRKLKLDRLHQEHRRQRQIEKQQWKEKQAREQLLRDQELYSILREREQKARELKERGIKRREVDRRKYFKLQELDRKRREQFEDDLKRKKDQNERQREKALAKRQAEKDEEDKKVKKINFRLRVKRSSEDKRRESRLQNRRQTLNEEKEKKLRESWKRRCSLSLERQEEKRRKEEKGREEHIRNVARRTSIVEQQRRKSRDYHDLCLQRRRDSLEKQHQEAEDFLEKMREKKMKDLELWKQKHQRMRERHLQQGHRGSLRSRPSDVGPEHRRRSRLSSVWDLQSSLKNEFGIDDNVVYSGVVFAGRKAKQRARHLGALAEEQTSRQIEEVDEFEKLLSRLEAEFALRERVHYVVFGIISNAQHALDIQERLEIGKEVPGYVQRIVDNAQRILGDEESSGVLLSLDEQRRRAAQEIVATAFSNAKEEYKRRASLRDTAREIVTAAIDSAFQRALRDGQDLGPKKETVAENISENLFECAKDVVTVAVMSACRHSSGDREISAAKSLAADAVLAAKGSLEKLYGTTCELDAKDQVDTHEISSSLDICAKEVAAAAIISATRSLERTYLKHDSNVMAARSLALDAVAAAKASLENFLGVIVEFEEEDVAPSTDILACLAESAKDVAEGVLTSSSQLPSPTKIISKTESRAAQSLANDAIQAAVASIQNLYGIKVDFEDESEEAVIGIAATAIISATQSMEKDSKKRDFDLTIAARELANSAMDSAKASIGWFQRESVAPGSKEDALRIFSSLDEAVKRIAEVAVESATRSLQRMAEENERDLTYTTRELVTNVLNSTKASIERLYGIKIEPEIELLPPSKEISIMSSASEPFEQILDVKEREGELMVAARNLASNALRAAEASLQRLYCIANEIESNIENAALDISKSLVDSSRNLSQRLGKEGLGNAARELACRAIESASKSIAKPHGDESSLHQKVESDSCLLKAAAKVTTISAQASSGELFDRGFIGGSELEEATGHMASHAVRSAEAMLAQVQESSSTVDLDLQICKAAFELASQVVVSAEDSVARSVQQNQSVPSYPGSDHGQLFWKVSTYVEGLINGALRRLGSVGYFNDDTDDLEDYELISHSEALQADAEYSPLVQDLFHREKLSLKASRIVNDVVENAKEIVKTQMKNASFFFAPDVKPGHARFTRRRSSSVHFNEGSLFHSRRDSYVPRETDFLSVVNRPPTPRFRKARAQPVLQELQEVDKELCSPSDSDLNILKVTDSDLVQRRVSDPGQGINCENVSVPERERSASDSKLFVQNQSSTVTEKPSLYDVIKKREECTSCEISPCGSYVVLPHLNPSECSLIAARVESYEVLWKQKKRITSVTSLPSLSPKGSFVAGEGVQHVSQHQESHNRTIPSSSRLPNITNSTSKICQRSSSESSLKQSSGQPKRTSSLQIRKSSKPSPQSSKQSAKLPCKPSARKGSLSKMATSRESLPTKDESGHSSSRSKIALTQKSLVKDKHSNIFSATSNEIGSSLTTASSPRPSTEVAVISSRAMKGKVSNSPRASIIKAVLSPRSSKEKVSQSQSMSPDNVGLASQFSVNDIMPSPRTSTVKAPLSKSHSGGKVAQSPNTSAQDNEENREVCPRASTETTLTFPKDLEIDVGTQGVEVSTSNAVAVLAQTVAKTSCESASSLDLQQTTKKATRSEMVLKGSAPSGEHLRKELSRSAKELEKASENVEKCLTSLPPTFLRKHQSQPEGVGSELDRTDGDSADNKESEMIKSMKNVVPSLERIIQDKRLTPEGAEAETRPASSADILAARKTVDPEGIRGNTVQQVLSQSARPSLSKSLSSAAKSSLVGVMMNQQGSRSSQEVTVSKPSDENKAVTARRKPEGEDTNEVQDVSSGAVGESSDKSSKMFVSSSAEIVSFPGTKKELVPARTDVIKVEGYPTYRNVSISRSIHDTVDDIVQQMLRTTDEPTAAEGTGSRKEIKNDTEGNLGASSMFDQQRKFPNGKFSKTVIDTVDLMLQSVSASDERKPRYSFGRKISGSDIVSGIDIPRTTSSMERFAKITSSSPQVVSCVYELSPSPPKLPSPKVSRLCATSSQASIGIRATQSDSSIVSSSSDKAADLKPKVSGAWLDDRGNSSRKSQSPTRPQSSPSPSLHRRSSDKLSVRHSLKGVSMETHDTLRKHSP</sequence>
<evidence type="ECO:0000313" key="3">
    <source>
        <dbReference type="Proteomes" id="UP001159427"/>
    </source>
</evidence>
<dbReference type="EMBL" id="CALNXI010000690">
    <property type="protein sequence ID" value="CAH3033350.1"/>
    <property type="molecule type" value="Genomic_DNA"/>
</dbReference>
<gene>
    <name evidence="2" type="ORF">PEVE_00039296</name>
</gene>
<feature type="compositionally biased region" description="Basic and acidic residues" evidence="1">
    <location>
        <begin position="2256"/>
        <end position="2266"/>
    </location>
</feature>
<feature type="compositionally biased region" description="Low complexity" evidence="1">
    <location>
        <begin position="1534"/>
        <end position="1543"/>
    </location>
</feature>
<proteinExistence type="predicted"/>
<feature type="region of interest" description="Disordered" evidence="1">
    <location>
        <begin position="1473"/>
        <end position="1581"/>
    </location>
</feature>
<keyword evidence="3" id="KW-1185">Reference proteome</keyword>
<feature type="region of interest" description="Disordered" evidence="1">
    <location>
        <begin position="1936"/>
        <end position="1986"/>
    </location>
</feature>
<feature type="compositionally biased region" description="Polar residues" evidence="1">
    <location>
        <begin position="1486"/>
        <end position="1507"/>
    </location>
</feature>
<feature type="compositionally biased region" description="Basic and acidic residues" evidence="1">
    <location>
        <begin position="1951"/>
        <end position="1966"/>
    </location>
</feature>
<evidence type="ECO:0000256" key="1">
    <source>
        <dbReference type="SAM" id="MobiDB-lite"/>
    </source>
</evidence>